<gene>
    <name evidence="1" type="ORF">TSIB3V08_LOCUS3081</name>
</gene>
<dbReference type="AlphaFoldDB" id="A0A7R9FXH8"/>
<dbReference type="EMBL" id="OC000993">
    <property type="protein sequence ID" value="CAD7258860.1"/>
    <property type="molecule type" value="Genomic_DNA"/>
</dbReference>
<accession>A0A7R9FXH8</accession>
<dbReference type="PANTHER" id="PTHR21580:SF28">
    <property type="entry name" value="BOREALIN N-TERMINAL DOMAIN-CONTAINING PROTEIN-RELATED"/>
    <property type="match status" value="1"/>
</dbReference>
<evidence type="ECO:0000313" key="1">
    <source>
        <dbReference type="EMBL" id="CAD7258860.1"/>
    </source>
</evidence>
<dbReference type="Pfam" id="PF07004">
    <property type="entry name" value="SHIPPO-rpt"/>
    <property type="match status" value="1"/>
</dbReference>
<protein>
    <submittedName>
        <fullName evidence="1">Uncharacterized protein</fullName>
    </submittedName>
</protein>
<dbReference type="InterPro" id="IPR010736">
    <property type="entry name" value="SHIPPO-rpt"/>
</dbReference>
<sequence>MFHYKTGHLTTQTGPALLEGGLHYFRTYLCRARVLRITASLLSTPVSERTRCQPSVSADVAQARTYQELLLCTVVPQDPRCNLPIEGIIPDTTLTPGPAEYSLPPTFGYNIPDKPASSAAVITGRPKTPGSMNNRSPGPAVYGVPKMNVYKKKIPTFSILGKSNSGLPVNCSPGPNAYCPEKSTLWKSGAKISFGQRHSKKCATLRTEQDKN</sequence>
<dbReference type="PANTHER" id="PTHR21580">
    <property type="entry name" value="SHIPPO-1-RELATED"/>
    <property type="match status" value="1"/>
</dbReference>
<reference evidence="1" key="1">
    <citation type="submission" date="2020-11" db="EMBL/GenBank/DDBJ databases">
        <authorList>
            <person name="Tran Van P."/>
        </authorList>
    </citation>
    <scope>NUCLEOTIDE SEQUENCE</scope>
</reference>
<organism evidence="1">
    <name type="scientific">Timema shepardi</name>
    <name type="common">Walking stick</name>
    <dbReference type="NCBI Taxonomy" id="629360"/>
    <lineage>
        <taxon>Eukaryota</taxon>
        <taxon>Metazoa</taxon>
        <taxon>Ecdysozoa</taxon>
        <taxon>Arthropoda</taxon>
        <taxon>Hexapoda</taxon>
        <taxon>Insecta</taxon>
        <taxon>Pterygota</taxon>
        <taxon>Neoptera</taxon>
        <taxon>Polyneoptera</taxon>
        <taxon>Phasmatodea</taxon>
        <taxon>Timematodea</taxon>
        <taxon>Timematoidea</taxon>
        <taxon>Timematidae</taxon>
        <taxon>Timema</taxon>
    </lineage>
</organism>
<name>A0A7R9FXH8_TIMSH</name>
<dbReference type="InterPro" id="IPR051291">
    <property type="entry name" value="CIMAP"/>
</dbReference>
<proteinExistence type="predicted"/>